<dbReference type="InterPro" id="IPR004026">
    <property type="entry name" value="Ada_DNA_repair_Zn-bd"/>
</dbReference>
<evidence type="ECO:0000259" key="15">
    <source>
        <dbReference type="PROSITE" id="PS01124"/>
    </source>
</evidence>
<evidence type="ECO:0000256" key="11">
    <source>
        <dbReference type="ARBA" id="ARBA00023159"/>
    </source>
</evidence>
<name>A0A2T0YLD4_9MICC</name>
<dbReference type="GO" id="GO:0043565">
    <property type="term" value="F:sequence-specific DNA binding"/>
    <property type="evidence" value="ECO:0007669"/>
    <property type="project" value="InterPro"/>
</dbReference>
<dbReference type="GO" id="GO:0005737">
    <property type="term" value="C:cytoplasm"/>
    <property type="evidence" value="ECO:0007669"/>
    <property type="project" value="TreeGrafter"/>
</dbReference>
<dbReference type="Gene3D" id="1.10.1670.10">
    <property type="entry name" value="Helix-hairpin-Helix base-excision DNA repair enzymes (C-terminal)"/>
    <property type="match status" value="1"/>
</dbReference>
<dbReference type="GO" id="GO:0032993">
    <property type="term" value="C:protein-DNA complex"/>
    <property type="evidence" value="ECO:0007669"/>
    <property type="project" value="TreeGrafter"/>
</dbReference>
<keyword evidence="10" id="KW-0238">DNA-binding</keyword>
<dbReference type="Gene3D" id="1.10.10.60">
    <property type="entry name" value="Homeodomain-like"/>
    <property type="match status" value="1"/>
</dbReference>
<dbReference type="InterPro" id="IPR035451">
    <property type="entry name" value="Ada-like_dom_sf"/>
</dbReference>
<dbReference type="InterPro" id="IPR009057">
    <property type="entry name" value="Homeodomain-like_sf"/>
</dbReference>
<keyword evidence="8" id="KW-0862">Zinc</keyword>
<dbReference type="GO" id="GO:0043916">
    <property type="term" value="F:DNA-7-methylguanine glycosylase activity"/>
    <property type="evidence" value="ECO:0007669"/>
    <property type="project" value="TreeGrafter"/>
</dbReference>
<dbReference type="SUPFAM" id="SSF57884">
    <property type="entry name" value="Ada DNA repair protein, N-terminal domain (N-Ada 10)"/>
    <property type="match status" value="1"/>
</dbReference>
<feature type="compositionally biased region" description="Low complexity" evidence="14">
    <location>
        <begin position="202"/>
        <end position="216"/>
    </location>
</feature>
<dbReference type="GO" id="GO:0032259">
    <property type="term" value="P:methylation"/>
    <property type="evidence" value="ECO:0007669"/>
    <property type="project" value="UniProtKB-KW"/>
</dbReference>
<dbReference type="AlphaFoldDB" id="A0A2T0YLD4"/>
<comment type="catalytic activity">
    <reaction evidence="1">
        <text>Hydrolysis of alkylated DNA, releasing 3-methyladenine, 3-methylguanine, 7-methylguanine and 7-methyladenine.</text>
        <dbReference type="EC" id="3.2.2.21"/>
    </reaction>
</comment>
<keyword evidence="11" id="KW-0010">Activator</keyword>
<dbReference type="CDD" id="cd00056">
    <property type="entry name" value="ENDO3c"/>
    <property type="match status" value="1"/>
</dbReference>
<dbReference type="Pfam" id="PF02805">
    <property type="entry name" value="Ada_Zn_binding"/>
    <property type="match status" value="1"/>
</dbReference>
<evidence type="ECO:0000313" key="17">
    <source>
        <dbReference type="Proteomes" id="UP000238217"/>
    </source>
</evidence>
<accession>A0A2T0YLD4</accession>
<dbReference type="Pfam" id="PF06029">
    <property type="entry name" value="AlkA_N"/>
    <property type="match status" value="1"/>
</dbReference>
<keyword evidence="13" id="KW-0234">DNA repair</keyword>
<dbReference type="PROSITE" id="PS00041">
    <property type="entry name" value="HTH_ARAC_FAMILY_1"/>
    <property type="match status" value="1"/>
</dbReference>
<feature type="region of interest" description="Disordered" evidence="14">
    <location>
        <begin position="191"/>
        <end position="222"/>
    </location>
</feature>
<evidence type="ECO:0000256" key="8">
    <source>
        <dbReference type="ARBA" id="ARBA00022833"/>
    </source>
</evidence>
<dbReference type="InterPro" id="IPR037046">
    <property type="entry name" value="AlkA_N_sf"/>
</dbReference>
<evidence type="ECO:0000256" key="9">
    <source>
        <dbReference type="ARBA" id="ARBA00023015"/>
    </source>
</evidence>
<dbReference type="GO" id="GO:0008168">
    <property type="term" value="F:methyltransferase activity"/>
    <property type="evidence" value="ECO:0007669"/>
    <property type="project" value="UniProtKB-KW"/>
</dbReference>
<evidence type="ECO:0000256" key="5">
    <source>
        <dbReference type="ARBA" id="ARBA00022679"/>
    </source>
</evidence>
<dbReference type="SMART" id="SM00478">
    <property type="entry name" value="ENDO3c"/>
    <property type="match status" value="1"/>
</dbReference>
<comment type="caution">
    <text evidence="16">The sequence shown here is derived from an EMBL/GenBank/DDBJ whole genome shotgun (WGS) entry which is preliminary data.</text>
</comment>
<dbReference type="SMART" id="SM01009">
    <property type="entry name" value="AlkA_N"/>
    <property type="match status" value="1"/>
</dbReference>
<dbReference type="EMBL" id="PVTY01000007">
    <property type="protein sequence ID" value="PRZ16081.1"/>
    <property type="molecule type" value="Genomic_DNA"/>
</dbReference>
<evidence type="ECO:0000313" key="16">
    <source>
        <dbReference type="EMBL" id="PRZ16081.1"/>
    </source>
</evidence>
<dbReference type="InterPro" id="IPR051912">
    <property type="entry name" value="Alkylbase_DNA_Glycosylase/TA"/>
</dbReference>
<keyword evidence="9" id="KW-0805">Transcription regulation</keyword>
<dbReference type="Gene3D" id="1.10.340.30">
    <property type="entry name" value="Hypothetical protein, domain 2"/>
    <property type="match status" value="1"/>
</dbReference>
<evidence type="ECO:0000256" key="4">
    <source>
        <dbReference type="ARBA" id="ARBA00022603"/>
    </source>
</evidence>
<dbReference type="InterPro" id="IPR018062">
    <property type="entry name" value="HTH_AraC-typ_CS"/>
</dbReference>
<dbReference type="InterPro" id="IPR018060">
    <property type="entry name" value="HTH_AraC"/>
</dbReference>
<organism evidence="16 17">
    <name type="scientific">Nesterenkonia sandarakina</name>
    <dbReference type="NCBI Taxonomy" id="272918"/>
    <lineage>
        <taxon>Bacteria</taxon>
        <taxon>Bacillati</taxon>
        <taxon>Actinomycetota</taxon>
        <taxon>Actinomycetes</taxon>
        <taxon>Micrococcales</taxon>
        <taxon>Micrococcaceae</taxon>
        <taxon>Nesterenkonia</taxon>
    </lineage>
</organism>
<dbReference type="InterPro" id="IPR023170">
    <property type="entry name" value="HhH_base_excis_C"/>
</dbReference>
<dbReference type="GO" id="GO:0003700">
    <property type="term" value="F:DNA-binding transcription factor activity"/>
    <property type="evidence" value="ECO:0007669"/>
    <property type="project" value="InterPro"/>
</dbReference>
<dbReference type="InterPro" id="IPR010316">
    <property type="entry name" value="AlkA_N"/>
</dbReference>
<keyword evidence="12" id="KW-0804">Transcription</keyword>
<dbReference type="SMART" id="SM00342">
    <property type="entry name" value="HTH_ARAC"/>
    <property type="match status" value="1"/>
</dbReference>
<feature type="domain" description="HTH araC/xylS-type" evidence="15">
    <location>
        <begin position="92"/>
        <end position="190"/>
    </location>
</feature>
<keyword evidence="5" id="KW-0808">Transferase</keyword>
<dbReference type="EC" id="3.2.2.21" evidence="3"/>
<evidence type="ECO:0000256" key="12">
    <source>
        <dbReference type="ARBA" id="ARBA00023163"/>
    </source>
</evidence>
<dbReference type="SUPFAM" id="SSF48150">
    <property type="entry name" value="DNA-glycosylase"/>
    <property type="match status" value="1"/>
</dbReference>
<keyword evidence="17" id="KW-1185">Reference proteome</keyword>
<dbReference type="PANTHER" id="PTHR43003:SF13">
    <property type="entry name" value="DNA-3-METHYLADENINE GLYCOSYLASE 2"/>
    <property type="match status" value="1"/>
</dbReference>
<dbReference type="Pfam" id="PF12833">
    <property type="entry name" value="HTH_18"/>
    <property type="match status" value="1"/>
</dbReference>
<dbReference type="PROSITE" id="PS01124">
    <property type="entry name" value="HTH_ARAC_FAMILY_2"/>
    <property type="match status" value="1"/>
</dbReference>
<dbReference type="GO" id="GO:0008270">
    <property type="term" value="F:zinc ion binding"/>
    <property type="evidence" value="ECO:0007669"/>
    <property type="project" value="InterPro"/>
</dbReference>
<evidence type="ECO:0000256" key="3">
    <source>
        <dbReference type="ARBA" id="ARBA00012000"/>
    </source>
</evidence>
<dbReference type="SUPFAM" id="SSF46689">
    <property type="entry name" value="Homeodomain-like"/>
    <property type="match status" value="1"/>
</dbReference>
<dbReference type="GO" id="GO:0006285">
    <property type="term" value="P:base-excision repair, AP site formation"/>
    <property type="evidence" value="ECO:0007669"/>
    <property type="project" value="TreeGrafter"/>
</dbReference>
<evidence type="ECO:0000256" key="10">
    <source>
        <dbReference type="ARBA" id="ARBA00023125"/>
    </source>
</evidence>
<dbReference type="GO" id="GO:0006307">
    <property type="term" value="P:DNA alkylation repair"/>
    <property type="evidence" value="ECO:0007669"/>
    <property type="project" value="TreeGrafter"/>
</dbReference>
<dbReference type="Gene3D" id="3.30.310.20">
    <property type="entry name" value="DNA-3-methyladenine glycosylase AlkA, N-terminal domain"/>
    <property type="match status" value="1"/>
</dbReference>
<dbReference type="PANTHER" id="PTHR43003">
    <property type="entry name" value="DNA-3-METHYLADENINE GLYCOSYLASE"/>
    <property type="match status" value="1"/>
</dbReference>
<keyword evidence="7" id="KW-0227">DNA damage</keyword>
<dbReference type="Gene3D" id="3.40.10.10">
    <property type="entry name" value="DNA Methylphosphotriester Repair Domain"/>
    <property type="match status" value="1"/>
</dbReference>
<keyword evidence="6" id="KW-0479">Metal-binding</keyword>
<dbReference type="InterPro" id="IPR003265">
    <property type="entry name" value="HhH-GPD_domain"/>
</dbReference>
<gene>
    <name evidence="16" type="ORF">BCL67_1075</name>
</gene>
<evidence type="ECO:0000256" key="7">
    <source>
        <dbReference type="ARBA" id="ARBA00022763"/>
    </source>
</evidence>
<evidence type="ECO:0000256" key="2">
    <source>
        <dbReference type="ARBA" id="ARBA00001947"/>
    </source>
</evidence>
<protein>
    <recommendedName>
        <fullName evidence="3">DNA-3-methyladenine glycosylase II</fullName>
        <ecNumber evidence="3">3.2.2.21</ecNumber>
    </recommendedName>
</protein>
<comment type="cofactor">
    <cofactor evidence="2">
        <name>Zn(2+)</name>
        <dbReference type="ChEBI" id="CHEBI:29105"/>
    </cofactor>
</comment>
<evidence type="ECO:0000256" key="13">
    <source>
        <dbReference type="ARBA" id="ARBA00023204"/>
    </source>
</evidence>
<dbReference type="GO" id="GO:0008725">
    <property type="term" value="F:DNA-3-methyladenine glycosylase activity"/>
    <property type="evidence" value="ECO:0007669"/>
    <property type="project" value="TreeGrafter"/>
</dbReference>
<evidence type="ECO:0000256" key="6">
    <source>
        <dbReference type="ARBA" id="ARBA00022723"/>
    </source>
</evidence>
<reference evidence="16 17" key="1">
    <citation type="submission" date="2018-03" db="EMBL/GenBank/DDBJ databases">
        <title>Comparative analysis of microorganisms from saline springs in Andes Mountain Range, Colombia.</title>
        <authorList>
            <person name="Rubin E."/>
        </authorList>
    </citation>
    <scope>NUCLEOTIDE SEQUENCE [LARGE SCALE GENOMIC DNA]</scope>
    <source>
        <strain evidence="16 17">CG 35</strain>
    </source>
</reference>
<evidence type="ECO:0000256" key="14">
    <source>
        <dbReference type="SAM" id="MobiDB-lite"/>
    </source>
</evidence>
<proteinExistence type="predicted"/>
<dbReference type="InterPro" id="IPR011257">
    <property type="entry name" value="DNA_glycosylase"/>
</dbReference>
<evidence type="ECO:0000256" key="1">
    <source>
        <dbReference type="ARBA" id="ARBA00000086"/>
    </source>
</evidence>
<dbReference type="GO" id="GO:0032131">
    <property type="term" value="F:alkylated DNA binding"/>
    <property type="evidence" value="ECO:0007669"/>
    <property type="project" value="TreeGrafter"/>
</dbReference>
<dbReference type="SUPFAM" id="SSF55945">
    <property type="entry name" value="TATA-box binding protein-like"/>
    <property type="match status" value="1"/>
</dbReference>
<dbReference type="Proteomes" id="UP000238217">
    <property type="component" value="Unassembled WGS sequence"/>
</dbReference>
<keyword evidence="4" id="KW-0489">Methyltransferase</keyword>
<sequence length="605" mass="63827">MEHMDQDEVFERRYRAVKSRDRRFDGQFYTAVSSTMIYCRPSCPAQTPKPENVTFYSTSAAAHEHGYRACKRCLPEAAPGTPEWNTRQDLAGRAMRLIREGHMNDGGVEALSAQLGYSSRHLHRTLSAELGAGPLALARAHRIHLARSLLVGTSLPITEIAFAAGFSSVRQFNDTARAVLGATPREIRVRAHRSAGAAPKRGGSSAASTSGAASPGAAGGAGGASATERLGLRLALPVREPFNAVELFTFLAERALPGVEATQLDGEALVYARTLRLAHGPAAIQVTATPVTTFPVPGHPVAAASAIKIPAAEAPAGAGPVGSSLQWQLQLECELSAWADIPTAVAVARRLFDLDADPLAVCAALSEDPVLAPLLARAPGLRIPGTADGAEYLIRAIVGQQISVAAARTHLGRLVDALGAKHESSFAGLSRLFPTPEEILAGIPAPPSHTGSVPPVLDPERPLRLPARSITTVRTAAAALASGELSLHQGADTRALHDQLTSMPGIGQWTASYLMLRVMGDPDVWMTGDVVLLTGAKKLGLLDPASKKTAAHRALESHARRWSPWRSYAAMHLWQAAAALPALPSPVLPSPDLTPRGHTRQKAAS</sequence>
<dbReference type="RefSeq" id="WP_374955632.1">
    <property type="nucleotide sequence ID" value="NZ_PVTY01000007.1"/>
</dbReference>